<feature type="repeat" description="NHL" evidence="2">
    <location>
        <begin position="536"/>
        <end position="569"/>
    </location>
</feature>
<feature type="region of interest" description="Disordered" evidence="3">
    <location>
        <begin position="369"/>
        <end position="438"/>
    </location>
</feature>
<feature type="compositionally biased region" description="Basic and acidic residues" evidence="3">
    <location>
        <begin position="187"/>
        <end position="196"/>
    </location>
</feature>
<protein>
    <submittedName>
        <fullName evidence="4">Uncharacterized protein</fullName>
    </submittedName>
</protein>
<feature type="compositionally biased region" description="Basic and acidic residues" evidence="3">
    <location>
        <begin position="271"/>
        <end position="281"/>
    </location>
</feature>
<feature type="compositionally biased region" description="Basic residues" evidence="3">
    <location>
        <begin position="133"/>
        <end position="142"/>
    </location>
</feature>
<dbReference type="Proteomes" id="UP001189429">
    <property type="component" value="Unassembled WGS sequence"/>
</dbReference>
<dbReference type="PROSITE" id="PS51125">
    <property type="entry name" value="NHL"/>
    <property type="match status" value="3"/>
</dbReference>
<feature type="region of interest" description="Disordered" evidence="3">
    <location>
        <begin position="132"/>
        <end position="235"/>
    </location>
</feature>
<gene>
    <name evidence="4" type="ORF">PCOR1329_LOCUS7052</name>
</gene>
<sequence>MHIVWHRLAFEKKRSQLTSTMFTRWRVMDFMNKVLARGTDIEILFLRSSINLPSMLREDFAVADLSDPCASIEWHANLAEPLEAIRNMCGLSAPGLASPSVVELASPAVVELASPAVVELASPAVVELASPRRNSHSMRPRVRSCGALAPQPSDEMMPLKVSTSLSGLVRTGSSSSSPTHGLRVRRGGREKAEDPASARADVGLAGGLAGSPLGDPQDPAEASEQVGGEGVGTEAGVPLEGRAVAPEPCAESGLAEGGRGGRSASPVSPEARGRSSLRIEKAGGPPFGEQARGLAGADGPHGATPLQPGLVVREPPSASPTPAGASEGACVRARAPPTAVAARGVPTYVASRRVSLHAAVGADGDLDKQAHAAGCGGEQPLAPVLQQGPPQAPPSPPPSARAREPMPGVHGRSDEEPGPLRPGAAACAPRQRGDRPGQLPVSLRHVFRLRAHLGQYTLNHRIQVFRRGTYELLGLVSLPHSRKIEVGTLQDPSGLCCTGDRKLTVVEYGLDRLSMTGLSVELSEDSLEVKKAYVLGDTQLYGPFGVGCTQGRIVVADSCNHRCLILASDGKILCEIGGRGAGPGQFEYPDCVATFSDGSIAISDKDNHRVQVFDQCNNFAHIIPTDWSPQSTRSKSAPPGHLRGPMGMCTDNLDRLYVCDCGSNRVQIFTREGKWLWSSDGPGALCYFRSPTAIQIDKCGAVYVASDHCVQIF</sequence>
<reference evidence="4" key="1">
    <citation type="submission" date="2023-10" db="EMBL/GenBank/DDBJ databases">
        <authorList>
            <person name="Chen Y."/>
            <person name="Shah S."/>
            <person name="Dougan E. K."/>
            <person name="Thang M."/>
            <person name="Chan C."/>
        </authorList>
    </citation>
    <scope>NUCLEOTIDE SEQUENCE [LARGE SCALE GENOMIC DNA]</scope>
</reference>
<evidence type="ECO:0000256" key="2">
    <source>
        <dbReference type="PROSITE-ProRule" id="PRU00504"/>
    </source>
</evidence>
<name>A0ABN9PY45_9DINO</name>
<accession>A0ABN9PY45</accession>
<feature type="region of interest" description="Disordered" evidence="3">
    <location>
        <begin position="248"/>
        <end position="330"/>
    </location>
</feature>
<dbReference type="InterPro" id="IPR001258">
    <property type="entry name" value="NHL_repeat"/>
</dbReference>
<dbReference type="SUPFAM" id="SSF101898">
    <property type="entry name" value="NHL repeat"/>
    <property type="match status" value="1"/>
</dbReference>
<evidence type="ECO:0000313" key="5">
    <source>
        <dbReference type="Proteomes" id="UP001189429"/>
    </source>
</evidence>
<evidence type="ECO:0000256" key="1">
    <source>
        <dbReference type="ARBA" id="ARBA00022737"/>
    </source>
</evidence>
<feature type="repeat" description="NHL" evidence="2">
    <location>
        <begin position="639"/>
        <end position="672"/>
    </location>
</feature>
<evidence type="ECO:0000313" key="4">
    <source>
        <dbReference type="EMBL" id="CAK0798237.1"/>
    </source>
</evidence>
<keyword evidence="1" id="KW-0677">Repeat</keyword>
<dbReference type="EMBL" id="CAUYUJ010001903">
    <property type="protein sequence ID" value="CAK0798237.1"/>
    <property type="molecule type" value="Genomic_DNA"/>
</dbReference>
<feature type="repeat" description="NHL" evidence="2">
    <location>
        <begin position="573"/>
        <end position="616"/>
    </location>
</feature>
<dbReference type="Pfam" id="PF01436">
    <property type="entry name" value="NHL"/>
    <property type="match status" value="2"/>
</dbReference>
<dbReference type="InterPro" id="IPR050952">
    <property type="entry name" value="TRIM-NHL_E3_ligases"/>
</dbReference>
<feature type="compositionally biased region" description="Pro residues" evidence="3">
    <location>
        <begin position="390"/>
        <end position="399"/>
    </location>
</feature>
<dbReference type="Gene3D" id="2.120.10.30">
    <property type="entry name" value="TolB, C-terminal domain"/>
    <property type="match status" value="1"/>
</dbReference>
<feature type="compositionally biased region" description="Low complexity" evidence="3">
    <location>
        <begin position="314"/>
        <end position="330"/>
    </location>
</feature>
<dbReference type="PANTHER" id="PTHR24104:SF25">
    <property type="entry name" value="PROTEIN LIN-41"/>
    <property type="match status" value="1"/>
</dbReference>
<feature type="compositionally biased region" description="Low complexity" evidence="3">
    <location>
        <begin position="162"/>
        <end position="181"/>
    </location>
</feature>
<dbReference type="PANTHER" id="PTHR24104">
    <property type="entry name" value="E3 UBIQUITIN-PROTEIN LIGASE NHLRC1-RELATED"/>
    <property type="match status" value="1"/>
</dbReference>
<dbReference type="InterPro" id="IPR011042">
    <property type="entry name" value="6-blade_b-propeller_TolB-like"/>
</dbReference>
<keyword evidence="5" id="KW-1185">Reference proteome</keyword>
<dbReference type="CDD" id="cd05819">
    <property type="entry name" value="NHL"/>
    <property type="match status" value="1"/>
</dbReference>
<proteinExistence type="predicted"/>
<comment type="caution">
    <text evidence="4">The sequence shown here is derived from an EMBL/GenBank/DDBJ whole genome shotgun (WGS) entry which is preliminary data.</text>
</comment>
<evidence type="ECO:0000256" key="3">
    <source>
        <dbReference type="SAM" id="MobiDB-lite"/>
    </source>
</evidence>
<organism evidence="4 5">
    <name type="scientific">Prorocentrum cordatum</name>
    <dbReference type="NCBI Taxonomy" id="2364126"/>
    <lineage>
        <taxon>Eukaryota</taxon>
        <taxon>Sar</taxon>
        <taxon>Alveolata</taxon>
        <taxon>Dinophyceae</taxon>
        <taxon>Prorocentrales</taxon>
        <taxon>Prorocentraceae</taxon>
        <taxon>Prorocentrum</taxon>
    </lineage>
</organism>